<name>A0A6G3TS42_9ACTN</name>
<reference evidence="2 3" key="1">
    <citation type="submission" date="2020-01" db="EMBL/GenBank/DDBJ databases">
        <title>Insect and environment-associated Actinomycetes.</title>
        <authorList>
            <person name="Currrie C."/>
            <person name="Chevrette M."/>
            <person name="Carlson C."/>
            <person name="Stubbendieck R."/>
            <person name="Wendt-Pienkowski E."/>
        </authorList>
    </citation>
    <scope>NUCLEOTIDE SEQUENCE [LARGE SCALE GENOMIC DNA]</scope>
    <source>
        <strain evidence="2 3">SID7739</strain>
    </source>
</reference>
<proteinExistence type="predicted"/>
<organism evidence="2 3">
    <name type="scientific">Streptomyces rubrogriseus</name>
    <dbReference type="NCBI Taxonomy" id="194673"/>
    <lineage>
        <taxon>Bacteria</taxon>
        <taxon>Bacillati</taxon>
        <taxon>Actinomycetota</taxon>
        <taxon>Actinomycetes</taxon>
        <taxon>Kitasatosporales</taxon>
        <taxon>Streptomycetaceae</taxon>
        <taxon>Streptomyces</taxon>
        <taxon>Streptomyces violaceoruber group</taxon>
    </lineage>
</organism>
<gene>
    <name evidence="2" type="ORF">G3I66_37425</name>
</gene>
<sequence length="166" mass="18241">MSDAQGWLIPLGADGGEFKWEVQFLQSIARPLEESTAAARKIAGKRAEQMFDDPFQATEDKTGAAEVTEAVGDFLDKWCHGLGCIADDADVIVSALGATINDFLVTETKARYKAMMLERQEQFEDDHPVTSFLEGHGIAEESTEFRGRLGPVDRDGQDNGTEQTQK</sequence>
<accession>A0A6G3TS42</accession>
<comment type="caution">
    <text evidence="2">The sequence shown here is derived from an EMBL/GenBank/DDBJ whole genome shotgun (WGS) entry which is preliminary data.</text>
</comment>
<dbReference type="Proteomes" id="UP000475666">
    <property type="component" value="Unassembled WGS sequence"/>
</dbReference>
<feature type="compositionally biased region" description="Basic and acidic residues" evidence="1">
    <location>
        <begin position="140"/>
        <end position="157"/>
    </location>
</feature>
<feature type="region of interest" description="Disordered" evidence="1">
    <location>
        <begin position="140"/>
        <end position="166"/>
    </location>
</feature>
<evidence type="ECO:0000256" key="1">
    <source>
        <dbReference type="SAM" id="MobiDB-lite"/>
    </source>
</evidence>
<dbReference type="EMBL" id="JAAGMQ010001112">
    <property type="protein sequence ID" value="NEC38811.1"/>
    <property type="molecule type" value="Genomic_DNA"/>
</dbReference>
<evidence type="ECO:0000313" key="2">
    <source>
        <dbReference type="EMBL" id="NEC38811.1"/>
    </source>
</evidence>
<evidence type="ECO:0000313" key="3">
    <source>
        <dbReference type="Proteomes" id="UP000475666"/>
    </source>
</evidence>
<dbReference type="AlphaFoldDB" id="A0A6G3TS42"/>
<protein>
    <submittedName>
        <fullName evidence="2">Uncharacterized protein</fullName>
    </submittedName>
</protein>
<dbReference type="RefSeq" id="WP_164279128.1">
    <property type="nucleotide sequence ID" value="NZ_JAAGMQ010001112.1"/>
</dbReference>